<protein>
    <recommendedName>
        <fullName evidence="3">DUF1203 domain-containing protein</fullName>
    </recommendedName>
</protein>
<proteinExistence type="predicted"/>
<name>A0A0R0CKJ5_9GAMM</name>
<gene>
    <name evidence="1" type="ORF">ABB27_14030</name>
</gene>
<dbReference type="Pfam" id="PF06718">
    <property type="entry name" value="DUF1203"/>
    <property type="match status" value="1"/>
</dbReference>
<keyword evidence="2" id="KW-1185">Reference proteome</keyword>
<evidence type="ECO:0000313" key="1">
    <source>
        <dbReference type="EMBL" id="KRG66350.1"/>
    </source>
</evidence>
<dbReference type="PATRIC" id="fig|405446.3.peg.2421"/>
<dbReference type="RefSeq" id="WP_057629397.1">
    <property type="nucleotide sequence ID" value="NZ_LDJJ01000048.1"/>
</dbReference>
<organism evidence="1 2">
    <name type="scientific">Stenotrophomonas terrae</name>
    <dbReference type="NCBI Taxonomy" id="405446"/>
    <lineage>
        <taxon>Bacteria</taxon>
        <taxon>Pseudomonadati</taxon>
        <taxon>Pseudomonadota</taxon>
        <taxon>Gammaproteobacteria</taxon>
        <taxon>Lysobacterales</taxon>
        <taxon>Lysobacteraceae</taxon>
        <taxon>Stenotrophomonas</taxon>
    </lineage>
</organism>
<dbReference type="Proteomes" id="UP000051863">
    <property type="component" value="Unassembled WGS sequence"/>
</dbReference>
<sequence length="156" mass="17289">MAAFVLHALRHTSFEALFQLDDAALAARQMTRVIATAISGFPCRVSLADAEVGEELLLLSYQHQPADSPYRASGPIFVRRGVLSATPATDEVPAQVRRRLMSLRAYDREDRIISAEVCDGLHVADWLQHAFDDAGVAYVHLHFARYGCYACRADRA</sequence>
<evidence type="ECO:0008006" key="3">
    <source>
        <dbReference type="Google" id="ProtNLM"/>
    </source>
</evidence>
<comment type="caution">
    <text evidence="1">The sequence shown here is derived from an EMBL/GenBank/DDBJ whole genome shotgun (WGS) entry which is preliminary data.</text>
</comment>
<dbReference type="OrthoDB" id="5953307at2"/>
<dbReference type="AlphaFoldDB" id="A0A0R0CKJ5"/>
<evidence type="ECO:0000313" key="2">
    <source>
        <dbReference type="Proteomes" id="UP000051863"/>
    </source>
</evidence>
<reference evidence="1 2" key="1">
    <citation type="submission" date="2015-05" db="EMBL/GenBank/DDBJ databases">
        <title>Genome sequencing and analysis of members of genus Stenotrophomonas.</title>
        <authorList>
            <person name="Patil P.P."/>
            <person name="Midha S."/>
            <person name="Patil P.B."/>
        </authorList>
    </citation>
    <scope>NUCLEOTIDE SEQUENCE [LARGE SCALE GENOMIC DNA]</scope>
    <source>
        <strain evidence="1 2">DSM 18941</strain>
    </source>
</reference>
<dbReference type="PIRSF" id="PIRSF034110">
    <property type="entry name" value="DUF1203"/>
    <property type="match status" value="1"/>
</dbReference>
<dbReference type="InterPro" id="IPR009593">
    <property type="entry name" value="DUF1203"/>
</dbReference>
<dbReference type="EMBL" id="LDJJ01000048">
    <property type="protein sequence ID" value="KRG66350.1"/>
    <property type="molecule type" value="Genomic_DNA"/>
</dbReference>
<accession>A0A0R0CKJ5</accession>